<dbReference type="InterPro" id="IPR036390">
    <property type="entry name" value="WH_DNA-bd_sf"/>
</dbReference>
<dbReference type="NCBIfam" id="NF041241">
    <property type="entry name" value="YhfZ_full"/>
    <property type="match status" value="1"/>
</dbReference>
<dbReference type="Pfam" id="PF14502">
    <property type="entry name" value="HTH_41"/>
    <property type="match status" value="1"/>
</dbReference>
<evidence type="ECO:0000259" key="2">
    <source>
        <dbReference type="Pfam" id="PF14503"/>
    </source>
</evidence>
<dbReference type="GeneID" id="89620203"/>
<dbReference type="CDD" id="cd13533">
    <property type="entry name" value="PBP2_Yhfz"/>
    <property type="match status" value="1"/>
</dbReference>
<dbReference type="EMBL" id="QRWX01000002">
    <property type="protein sequence ID" value="RGT55963.1"/>
    <property type="molecule type" value="Genomic_DNA"/>
</dbReference>
<dbReference type="SUPFAM" id="SSF53850">
    <property type="entry name" value="Periplasmic binding protein-like II"/>
    <property type="match status" value="1"/>
</dbReference>
<dbReference type="Pfam" id="PF14503">
    <property type="entry name" value="YhfZ_C"/>
    <property type="match status" value="1"/>
</dbReference>
<evidence type="ECO:0000313" key="4">
    <source>
        <dbReference type="Proteomes" id="UP000284731"/>
    </source>
</evidence>
<dbReference type="SUPFAM" id="SSF46785">
    <property type="entry name" value="Winged helix' DNA-binding domain"/>
    <property type="match status" value="1"/>
</dbReference>
<organism evidence="3 4">
    <name type="scientific">Solobacterium moorei</name>
    <dbReference type="NCBI Taxonomy" id="102148"/>
    <lineage>
        <taxon>Bacteria</taxon>
        <taxon>Bacillati</taxon>
        <taxon>Bacillota</taxon>
        <taxon>Erysipelotrichia</taxon>
        <taxon>Erysipelotrichales</taxon>
        <taxon>Erysipelotrichaceae</taxon>
        <taxon>Solobacterium</taxon>
    </lineage>
</organism>
<evidence type="ECO:0000259" key="1">
    <source>
        <dbReference type="Pfam" id="PF14502"/>
    </source>
</evidence>
<sequence length="308" mass="34182">MNYNNQLMSKNGLAVLSLAKALLKYKVGDRTPTVTELSEKLNISRGTAQSAIKTLQNNNAIHIVSKGHLGSYVIEKNDKILLELAGINLLVGAMPLPYSRKYEGLATGIITTMENKHGIPMTLSYMRGAKNRIAMVLENRYNFAVVSKYAAKEFLDAHKGQIDIVCEFGEGTYCSSHVIVFHDPHAKEIQDGMRVGIDRDSIDQSDMTKRACGMKKVEFIPVESNNLLRLVQNGEIDAAVWNEDEIIDKMSKVNYVKVSIDDNDDTNAVIVTNGKTPEMTELLRQMLDVKETLAVQDLVLDGTVTPSY</sequence>
<feature type="domain" description="YhfZ helix-turn-helix" evidence="1">
    <location>
        <begin position="26"/>
        <end position="73"/>
    </location>
</feature>
<dbReference type="Proteomes" id="UP000284731">
    <property type="component" value="Unassembled WGS sequence"/>
</dbReference>
<dbReference type="InterPro" id="IPR032791">
    <property type="entry name" value="YhfZ_C"/>
</dbReference>
<gene>
    <name evidence="3" type="ORF">DWX20_03920</name>
</gene>
<dbReference type="Gene3D" id="1.10.10.10">
    <property type="entry name" value="Winged helix-like DNA-binding domain superfamily/Winged helix DNA-binding domain"/>
    <property type="match status" value="1"/>
</dbReference>
<protein>
    <submittedName>
        <fullName evidence="3">HTH domain-containing protein</fullName>
    </submittedName>
</protein>
<evidence type="ECO:0000313" key="3">
    <source>
        <dbReference type="EMBL" id="RGT55963.1"/>
    </source>
</evidence>
<dbReference type="Gene3D" id="3.40.190.10">
    <property type="entry name" value="Periplasmic binding protein-like II"/>
    <property type="match status" value="2"/>
</dbReference>
<proteinExistence type="predicted"/>
<dbReference type="RefSeq" id="WP_028077887.1">
    <property type="nucleotide sequence ID" value="NZ_AP028934.1"/>
</dbReference>
<comment type="caution">
    <text evidence="3">The sequence shown here is derived from an EMBL/GenBank/DDBJ whole genome shotgun (WGS) entry which is preliminary data.</text>
</comment>
<name>A0A412PEB0_9FIRM</name>
<dbReference type="InterPro" id="IPR041444">
    <property type="entry name" value="HTH_41"/>
</dbReference>
<dbReference type="AlphaFoldDB" id="A0A412PEB0"/>
<feature type="domain" description="Uncharacterised protein YhfZ C-terminal" evidence="2">
    <location>
        <begin position="79"/>
        <end position="308"/>
    </location>
</feature>
<reference evidence="3 4" key="1">
    <citation type="submission" date="2018-08" db="EMBL/GenBank/DDBJ databases">
        <title>A genome reference for cultivated species of the human gut microbiota.</title>
        <authorList>
            <person name="Zou Y."/>
            <person name="Xue W."/>
            <person name="Luo G."/>
        </authorList>
    </citation>
    <scope>NUCLEOTIDE SEQUENCE [LARGE SCALE GENOMIC DNA]</scope>
    <source>
        <strain evidence="3 4">AF18-46</strain>
    </source>
</reference>
<dbReference type="InterPro" id="IPR036388">
    <property type="entry name" value="WH-like_DNA-bd_sf"/>
</dbReference>
<accession>A0A412PEB0</accession>